<dbReference type="InterPro" id="IPR036397">
    <property type="entry name" value="RNaseH_sf"/>
</dbReference>
<feature type="region of interest" description="Disordered" evidence="1">
    <location>
        <begin position="550"/>
        <end position="577"/>
    </location>
</feature>
<dbReference type="Proteomes" id="UP001159363">
    <property type="component" value="Chromosome 4"/>
</dbReference>
<gene>
    <name evidence="2" type="ORF">PR048_016150</name>
</gene>
<sequence>MRIEIYSVLDFAPSETYFILKHIRSHTPRLLPNNSKTHNYRLSRLPAKRVSTQPTVNHNVPHSEGLGRGIWEGHNPSANHSTPLRGGEVERGWKGNLSANHSTPHGGGMGWERLGYQLTRGRQKGRVRGRCRGVKMRVSSLPHSSCHCVSHIRREGSGRPWRPPAGRIVTPWALLRIIQEYVTAVEDTPVSTSTIFRRLTDDELLFCLDTHIHRNRVWRHPGQYWDPRFIVEWHTAPTRADVVCGAISYDSRTPLVASEGTVTTSSDLSPIDNIGCQNGRQLQPAATTEDLESQLLQLWQNLPENIRHIPVACQYGETCRSDVGYIFSSLFSVYSNEAVPVRPGLAFHCLAPPFSSTTLYYTTSNPVKACSRSAIAADIRASMAPGTAFPDLHGQISYQSSSLSHLLDLRLTRLFTPPITKTSAACLILQWSGAGIHGRENREITDETRRPASSSGTIPICENPGGGVSTPGSPGGGEQSNHHTTAAPANNVGTAVMQEEVDSITVDYTHAGSLLRGRFSSTLPFYVLWFGRLCGSPGRRYSHVANRNGDPFGAGAPSRPGVSRRYSPRANGGGGGVSCERRACAERRWGFRHRPSRQSSQMNHDVCRERVSCVRQSASGLSPRDDGGYLRSCAQCVAGVGAVRARGERPGLHPQPASRPRTPCLARTGERELPEKTRRPAASSGKVPTQGLFIVLPLLLSSTNNSVCTNIENLAVKSLFPFHFVCSHVRQYGSNPAANRTRFALLRGEGERSSCRLATTVPSGFVLIPPVSIAGESGKEKSPQLMLDSHKHFREAPVKSAISVTVVASRRIPLRSDHQWPLASSAVSEQQLTLLNLLASEIQHYKMIFTPSISEVLEGAPWWCGTGRLASRGQGDVRGRGRQSEISWAVAALRRPHMQTDRPVQRT</sequence>
<accession>A0ABQ9HIY2</accession>
<feature type="region of interest" description="Disordered" evidence="1">
    <location>
        <begin position="647"/>
        <end position="685"/>
    </location>
</feature>
<evidence type="ECO:0000313" key="3">
    <source>
        <dbReference type="Proteomes" id="UP001159363"/>
    </source>
</evidence>
<dbReference type="EMBL" id="JARBHB010000005">
    <property type="protein sequence ID" value="KAJ8884293.1"/>
    <property type="molecule type" value="Genomic_DNA"/>
</dbReference>
<feature type="region of interest" description="Disordered" evidence="1">
    <location>
        <begin position="440"/>
        <end position="487"/>
    </location>
</feature>
<organism evidence="2 3">
    <name type="scientific">Dryococelus australis</name>
    <dbReference type="NCBI Taxonomy" id="614101"/>
    <lineage>
        <taxon>Eukaryota</taxon>
        <taxon>Metazoa</taxon>
        <taxon>Ecdysozoa</taxon>
        <taxon>Arthropoda</taxon>
        <taxon>Hexapoda</taxon>
        <taxon>Insecta</taxon>
        <taxon>Pterygota</taxon>
        <taxon>Neoptera</taxon>
        <taxon>Polyneoptera</taxon>
        <taxon>Phasmatodea</taxon>
        <taxon>Verophasmatodea</taxon>
        <taxon>Anareolatae</taxon>
        <taxon>Phasmatidae</taxon>
        <taxon>Eurycanthinae</taxon>
        <taxon>Dryococelus</taxon>
    </lineage>
</organism>
<dbReference type="Gene3D" id="3.30.420.10">
    <property type="entry name" value="Ribonuclease H-like superfamily/Ribonuclease H"/>
    <property type="match status" value="1"/>
</dbReference>
<evidence type="ECO:0000256" key="1">
    <source>
        <dbReference type="SAM" id="MobiDB-lite"/>
    </source>
</evidence>
<feature type="compositionally biased region" description="Gly residues" evidence="1">
    <location>
        <begin position="464"/>
        <end position="478"/>
    </location>
</feature>
<reference evidence="2 3" key="1">
    <citation type="submission" date="2023-02" db="EMBL/GenBank/DDBJ databases">
        <title>LHISI_Scaffold_Assembly.</title>
        <authorList>
            <person name="Stuart O.P."/>
            <person name="Cleave R."/>
            <person name="Magrath M.J.L."/>
            <person name="Mikheyev A.S."/>
        </authorList>
    </citation>
    <scope>NUCLEOTIDE SEQUENCE [LARGE SCALE GENOMIC DNA]</scope>
    <source>
        <strain evidence="2">Daus_M_001</strain>
        <tissue evidence="2">Leg muscle</tissue>
    </source>
</reference>
<feature type="compositionally biased region" description="Basic and acidic residues" evidence="1">
    <location>
        <begin position="668"/>
        <end position="678"/>
    </location>
</feature>
<feature type="compositionally biased region" description="Basic and acidic residues" evidence="1">
    <location>
        <begin position="440"/>
        <end position="450"/>
    </location>
</feature>
<evidence type="ECO:0000313" key="2">
    <source>
        <dbReference type="EMBL" id="KAJ8884293.1"/>
    </source>
</evidence>
<name>A0ABQ9HIY2_9NEOP</name>
<proteinExistence type="predicted"/>
<comment type="caution">
    <text evidence="2">The sequence shown here is derived from an EMBL/GenBank/DDBJ whole genome shotgun (WGS) entry which is preliminary data.</text>
</comment>
<keyword evidence="3" id="KW-1185">Reference proteome</keyword>
<protein>
    <submittedName>
        <fullName evidence="2">Uncharacterized protein</fullName>
    </submittedName>
</protein>